<evidence type="ECO:0000313" key="1">
    <source>
        <dbReference type="EMBL" id="VDP01732.1"/>
    </source>
</evidence>
<evidence type="ECO:0000313" key="2">
    <source>
        <dbReference type="Proteomes" id="UP000269396"/>
    </source>
</evidence>
<dbReference type="STRING" id="31246.A0A183NPI0"/>
<dbReference type="AlphaFoldDB" id="A0A183NPI0"/>
<reference evidence="1 2" key="1">
    <citation type="submission" date="2018-11" db="EMBL/GenBank/DDBJ databases">
        <authorList>
            <consortium name="Pathogen Informatics"/>
        </authorList>
    </citation>
    <scope>NUCLEOTIDE SEQUENCE [LARGE SCALE GENOMIC DNA]</scope>
    <source>
        <strain>Denwood</strain>
        <strain evidence="2">Zambia</strain>
    </source>
</reference>
<keyword evidence="2" id="KW-1185">Reference proteome</keyword>
<sequence>MCSQTTNQRDRHMNISHNCNTGAGGGAIVQEFDSSIPLSQRLELLVGERIDYIPPVLLRKYIMYSRKYVMPWYVDFLLEFHFRNIRFMVYILFYSFTV</sequence>
<protein>
    <submittedName>
        <fullName evidence="1">Uncharacterized protein</fullName>
    </submittedName>
</protein>
<dbReference type="Proteomes" id="UP000269396">
    <property type="component" value="Unassembled WGS sequence"/>
</dbReference>
<gene>
    <name evidence="1" type="ORF">SMTD_LOCUS4016</name>
</gene>
<name>A0A183NPI0_9TREM</name>
<organism evidence="1 2">
    <name type="scientific">Schistosoma mattheei</name>
    <dbReference type="NCBI Taxonomy" id="31246"/>
    <lineage>
        <taxon>Eukaryota</taxon>
        <taxon>Metazoa</taxon>
        <taxon>Spiralia</taxon>
        <taxon>Lophotrochozoa</taxon>
        <taxon>Platyhelminthes</taxon>
        <taxon>Trematoda</taxon>
        <taxon>Digenea</taxon>
        <taxon>Strigeidida</taxon>
        <taxon>Schistosomatoidea</taxon>
        <taxon>Schistosomatidae</taxon>
        <taxon>Schistosoma</taxon>
    </lineage>
</organism>
<dbReference type="EMBL" id="UZAL01009303">
    <property type="protein sequence ID" value="VDP01732.1"/>
    <property type="molecule type" value="Genomic_DNA"/>
</dbReference>
<accession>A0A183NPI0</accession>
<proteinExistence type="predicted"/>